<accession>A0ABT0IAR8</accession>
<sequence>MATSAEFSSCGARDTTVAARAHHGGARGDFLQRHPQHGHVQVRAVLLDQLQFLDQHLPVATLKTPGARGSWS</sequence>
<comment type="caution">
    <text evidence="1">The sequence shown here is derived from an EMBL/GenBank/DDBJ whole genome shotgun (WGS) entry which is preliminary data.</text>
</comment>
<reference evidence="1 2" key="1">
    <citation type="submission" date="2022-04" db="EMBL/GenBank/DDBJ databases">
        <title>Streptomyces sp. nov. LCR6-01 isolated from Lichen of Dirinaria sp.</title>
        <authorList>
            <person name="Kanchanasin P."/>
            <person name="Tanasupawat S."/>
            <person name="Phongsopitanun W."/>
        </authorList>
    </citation>
    <scope>NUCLEOTIDE SEQUENCE [LARGE SCALE GENOMIC DNA]</scope>
    <source>
        <strain evidence="1 2">LCR6-01</strain>
    </source>
</reference>
<evidence type="ECO:0000313" key="2">
    <source>
        <dbReference type="Proteomes" id="UP001522868"/>
    </source>
</evidence>
<keyword evidence="2" id="KW-1185">Reference proteome</keyword>
<proteinExistence type="predicted"/>
<dbReference type="EMBL" id="JALPTH010000011">
    <property type="protein sequence ID" value="MCK8678420.1"/>
    <property type="molecule type" value="Genomic_DNA"/>
</dbReference>
<name>A0ABT0IAR8_9ACTN</name>
<organism evidence="1 2">
    <name type="scientific">Streptomyces lichenis</name>
    <dbReference type="NCBI Taxonomy" id="2306967"/>
    <lineage>
        <taxon>Bacteria</taxon>
        <taxon>Bacillati</taxon>
        <taxon>Actinomycetota</taxon>
        <taxon>Actinomycetes</taxon>
        <taxon>Kitasatosporales</taxon>
        <taxon>Streptomycetaceae</taxon>
        <taxon>Streptomyces</taxon>
    </lineage>
</organism>
<protein>
    <submittedName>
        <fullName evidence="1">Uncharacterized protein</fullName>
    </submittedName>
</protein>
<gene>
    <name evidence="1" type="ORF">M1O15_13640</name>
</gene>
<dbReference type="Proteomes" id="UP001522868">
    <property type="component" value="Unassembled WGS sequence"/>
</dbReference>
<evidence type="ECO:0000313" key="1">
    <source>
        <dbReference type="EMBL" id="MCK8678420.1"/>
    </source>
</evidence>